<dbReference type="SUPFAM" id="SSF55424">
    <property type="entry name" value="FAD/NAD-linked reductases, dimerisation (C-terminal) domain"/>
    <property type="match status" value="1"/>
</dbReference>
<dbReference type="PRINTS" id="PR00411">
    <property type="entry name" value="PNDRDTASEI"/>
</dbReference>
<dbReference type="Gene3D" id="3.50.50.60">
    <property type="entry name" value="FAD/NAD(P)-binding domain"/>
    <property type="match status" value="2"/>
</dbReference>
<feature type="domain" description="Pyridine nucleotide-disulphide oxidoreductase dimerisation" evidence="7">
    <location>
        <begin position="340"/>
        <end position="443"/>
    </location>
</feature>
<dbReference type="Pfam" id="PF02852">
    <property type="entry name" value="Pyr_redox_dim"/>
    <property type="match status" value="1"/>
</dbReference>
<dbReference type="InterPro" id="IPR001100">
    <property type="entry name" value="Pyr_nuc-diS_OxRdtase"/>
</dbReference>
<evidence type="ECO:0000256" key="3">
    <source>
        <dbReference type="ARBA" id="ARBA00022827"/>
    </source>
</evidence>
<accession>A0A011NZF3</accession>
<evidence type="ECO:0000256" key="2">
    <source>
        <dbReference type="ARBA" id="ARBA00022630"/>
    </source>
</evidence>
<comment type="cofactor">
    <cofactor evidence="5">
        <name>FAD</name>
        <dbReference type="ChEBI" id="CHEBI:57692"/>
    </cofactor>
    <text evidence="5">Binds 1 FAD per subunit.</text>
</comment>
<keyword evidence="5" id="KW-0520">NAD</keyword>
<evidence type="ECO:0000259" key="8">
    <source>
        <dbReference type="Pfam" id="PF07992"/>
    </source>
</evidence>
<keyword evidence="3 5" id="KW-0274">FAD</keyword>
<evidence type="ECO:0000313" key="9">
    <source>
        <dbReference type="EMBL" id="EXI80751.1"/>
    </source>
</evidence>
<dbReference type="Proteomes" id="UP000021816">
    <property type="component" value="Unassembled WGS sequence"/>
</dbReference>
<dbReference type="InterPro" id="IPR036188">
    <property type="entry name" value="FAD/NAD-bd_sf"/>
</dbReference>
<feature type="binding site" evidence="5">
    <location>
        <begin position="176"/>
        <end position="183"/>
    </location>
    <ligand>
        <name>NAD(+)</name>
        <dbReference type="ChEBI" id="CHEBI:57540"/>
    </ligand>
</feature>
<feature type="binding site" evidence="5">
    <location>
        <position position="302"/>
    </location>
    <ligand>
        <name>FAD</name>
        <dbReference type="ChEBI" id="CHEBI:57692"/>
    </ligand>
</feature>
<feature type="binding site" evidence="5">
    <location>
        <position position="260"/>
    </location>
    <ligand>
        <name>NAD(+)</name>
        <dbReference type="ChEBI" id="CHEBI:57540"/>
    </ligand>
</feature>
<dbReference type="Gene3D" id="3.30.390.30">
    <property type="match status" value="1"/>
</dbReference>
<evidence type="ECO:0000256" key="1">
    <source>
        <dbReference type="ARBA" id="ARBA00007532"/>
    </source>
</evidence>
<dbReference type="PANTHER" id="PTHR43014">
    <property type="entry name" value="MERCURIC REDUCTASE"/>
    <property type="match status" value="1"/>
</dbReference>
<dbReference type="NCBIfam" id="NF004939">
    <property type="entry name" value="PRK06292.1-1"/>
    <property type="match status" value="1"/>
</dbReference>
<dbReference type="PIRSF" id="PIRSF000350">
    <property type="entry name" value="Mercury_reductase_MerA"/>
    <property type="match status" value="1"/>
</dbReference>
<keyword evidence="2" id="KW-0285">Flavoprotein</keyword>
<dbReference type="PRINTS" id="PR00368">
    <property type="entry name" value="FADPNR"/>
</dbReference>
<dbReference type="AlphaFoldDB" id="A0A011NZF3"/>
<keyword evidence="9" id="KW-0560">Oxidoreductase</keyword>
<name>A0A011NZF3_9PROT</name>
<dbReference type="Pfam" id="PF07992">
    <property type="entry name" value="Pyr_redox_2"/>
    <property type="match status" value="1"/>
</dbReference>
<comment type="caution">
    <text evidence="9">The sequence shown here is derived from an EMBL/GenBank/DDBJ whole genome shotgun (WGS) entry which is preliminary data.</text>
</comment>
<evidence type="ECO:0000259" key="7">
    <source>
        <dbReference type="Pfam" id="PF02852"/>
    </source>
</evidence>
<dbReference type="GO" id="GO:0003955">
    <property type="term" value="F:NAD(P)H dehydrogenase (quinone) activity"/>
    <property type="evidence" value="ECO:0007669"/>
    <property type="project" value="TreeGrafter"/>
</dbReference>
<evidence type="ECO:0000256" key="6">
    <source>
        <dbReference type="PIRSR" id="PIRSR000350-4"/>
    </source>
</evidence>
<comment type="similarity">
    <text evidence="1">Belongs to the class-I pyridine nucleotide-disulfide oxidoreductase family.</text>
</comment>
<keyword evidence="5" id="KW-0547">Nucleotide-binding</keyword>
<dbReference type="PATRIC" id="fig|1454003.3.peg.1710"/>
<dbReference type="PANTHER" id="PTHR43014:SF4">
    <property type="entry name" value="PYRIDINE NUCLEOTIDE-DISULFIDE OXIDOREDUCTASE RCLA-RELATED"/>
    <property type="match status" value="1"/>
</dbReference>
<dbReference type="EC" id="1.8.1.4" evidence="9"/>
<feature type="active site" description="Proton acceptor" evidence="4">
    <location>
        <position position="433"/>
    </location>
</feature>
<feature type="binding site" evidence="5">
    <location>
        <position position="51"/>
    </location>
    <ligand>
        <name>FAD</name>
        <dbReference type="ChEBI" id="CHEBI:57692"/>
    </ligand>
</feature>
<reference evidence="9 10" key="1">
    <citation type="submission" date="2014-02" db="EMBL/GenBank/DDBJ databases">
        <title>Expanding our view of genomic diversity in Candidatus Accumulibacter clades.</title>
        <authorList>
            <person name="Skennerton C.T."/>
            <person name="Barr J.J."/>
            <person name="Slater F.R."/>
            <person name="Bond P.L."/>
            <person name="Tyson G.W."/>
        </authorList>
    </citation>
    <scope>NUCLEOTIDE SEQUENCE [LARGE SCALE GENOMIC DNA]</scope>
    <source>
        <strain evidence="10">BA-92</strain>
    </source>
</reference>
<evidence type="ECO:0000313" key="10">
    <source>
        <dbReference type="Proteomes" id="UP000021816"/>
    </source>
</evidence>
<dbReference type="InterPro" id="IPR023753">
    <property type="entry name" value="FAD/NAD-binding_dom"/>
</dbReference>
<dbReference type="STRING" id="1454003.AW10_01658"/>
<organism evidence="9 10">
    <name type="scientific">Candidatus Accumulibacter appositus</name>
    <dbReference type="NCBI Taxonomy" id="1454003"/>
    <lineage>
        <taxon>Bacteria</taxon>
        <taxon>Pseudomonadati</taxon>
        <taxon>Pseudomonadota</taxon>
        <taxon>Betaproteobacteria</taxon>
        <taxon>Candidatus Accumulibacter</taxon>
    </lineage>
</organism>
<dbReference type="SUPFAM" id="SSF51905">
    <property type="entry name" value="FAD/NAD(P)-binding domain"/>
    <property type="match status" value="1"/>
</dbReference>
<evidence type="ECO:0000256" key="4">
    <source>
        <dbReference type="PIRSR" id="PIRSR000350-2"/>
    </source>
</evidence>
<evidence type="ECO:0000256" key="5">
    <source>
        <dbReference type="PIRSR" id="PIRSR000350-3"/>
    </source>
</evidence>
<gene>
    <name evidence="9" type="primary">lpd_1</name>
    <name evidence="9" type="ORF">AW10_01658</name>
</gene>
<dbReference type="EMBL" id="JEMX01000029">
    <property type="protein sequence ID" value="EXI80751.1"/>
    <property type="molecule type" value="Genomic_DNA"/>
</dbReference>
<feature type="disulfide bond" description="Redox-active" evidence="6">
    <location>
        <begin position="42"/>
        <end position="47"/>
    </location>
</feature>
<proteinExistence type="inferred from homology"/>
<dbReference type="GO" id="GO:0004148">
    <property type="term" value="F:dihydrolipoyl dehydrogenase (NADH) activity"/>
    <property type="evidence" value="ECO:0007669"/>
    <property type="project" value="UniProtKB-EC"/>
</dbReference>
<sequence>MEKTLDVIIIGAGSAGLAALREVRKRTDSFLLINDGAYGTTCARVGCMPSKALIEAGNAFHRRHSFDAFGIRGAAALSIDVAAVMRRVRALRDDFVGGTLKASDDLGERSLPGRARLIDAQTVALGDRHYHARRIIIASGSQPVIPDAWRAFGERIVTTDTLFELETLPRRMAVVGLGAIGVEIAQALSRLGVEVTGFGGNPRLAGLSDDAVDGALREVLHQEFAFHTGTSAELAPAGDGIEVRSGAVRVIADRVIAAIGRRPNIAGIGLETLGVPLDARGMPPVNPNTPQIADLPVFLAGDANGRAALLHEAADEGHIAGINATATELRCFRRRIPLAIVFTDPNIAIVGQRFAELDAAEVVIGQASFKRQGRARTAERNKGVMRLYADRNSGRLLGGEMCVPAGEHMAHVLALAIERELSVQELLRLPFYHPVLEEGMRSALRELSAQLPAGSDSDLASCGAYQAEALD</sequence>
<protein>
    <submittedName>
        <fullName evidence="9">Dihydrolipoyl dehydrogenase</fullName>
        <ecNumber evidence="9">1.8.1.4</ecNumber>
    </submittedName>
</protein>
<dbReference type="InterPro" id="IPR004099">
    <property type="entry name" value="Pyr_nucl-diS_OxRdtase_dimer"/>
</dbReference>
<feature type="domain" description="FAD/NAD(P)-binding" evidence="8">
    <location>
        <begin position="6"/>
        <end position="317"/>
    </location>
</feature>
<dbReference type="InterPro" id="IPR016156">
    <property type="entry name" value="FAD/NAD-linked_Rdtase_dimer_sf"/>
</dbReference>
<dbReference type="GO" id="GO:0050660">
    <property type="term" value="F:flavin adenine dinucleotide binding"/>
    <property type="evidence" value="ECO:0007669"/>
    <property type="project" value="TreeGrafter"/>
</dbReference>